<evidence type="ECO:0000256" key="1">
    <source>
        <dbReference type="SAM" id="Phobius"/>
    </source>
</evidence>
<sequence length="414" mass="45338">MQSHPLREPALAEMHLRQMPPLTVPCRVMQVVRLPIQAEREAEREAVSHIAPEQHLDLDARHISGAVNGCFAAWERHSEASTALIVLPGGYDATAEQGAVAWLEGLPGKVMRATRLDIVADMDAAEPLVQAARFSPLEMVSCDIRGGHIWSDFRLGPDERYGRTVFAASSAHPSDLGRIVQQLQELGNYRNLALMGLATAQQHGAEVTAIETELARAVARFGDADDRALLNDLTSLAGRVAALRAQTEYRMSATAAYGRIVQDRLGSLAPRSVPGYQNLAEFTERRLLPALRTCESFRCRLEAVALRIEQATGLMRTRVDLALQDQNAALLQSMERSAARQLRLQHLVEGLSVLALSYYAIGLVGHLLLGAEALHWLHVSSEIVLGVAVLPILLMLGMLVRWRSHAASGHIHTD</sequence>
<dbReference type="Proteomes" id="UP000554342">
    <property type="component" value="Unassembled WGS sequence"/>
</dbReference>
<dbReference type="Pfam" id="PF11902">
    <property type="entry name" value="DUF3422"/>
    <property type="match status" value="1"/>
</dbReference>
<feature type="transmembrane region" description="Helical" evidence="1">
    <location>
        <begin position="383"/>
        <end position="402"/>
    </location>
</feature>
<dbReference type="EMBL" id="JACIJI010000002">
    <property type="protein sequence ID" value="MBB5718618.1"/>
    <property type="molecule type" value="Genomic_DNA"/>
</dbReference>
<dbReference type="RefSeq" id="WP_345575817.1">
    <property type="nucleotide sequence ID" value="NZ_BAABIF010000013.1"/>
</dbReference>
<proteinExistence type="predicted"/>
<accession>A0A840YY72</accession>
<name>A0A840YY72_9SPHN</name>
<organism evidence="2 3">
    <name type="scientific">Stakelama sediminis</name>
    <dbReference type="NCBI Taxonomy" id="463200"/>
    <lineage>
        <taxon>Bacteria</taxon>
        <taxon>Pseudomonadati</taxon>
        <taxon>Pseudomonadota</taxon>
        <taxon>Alphaproteobacteria</taxon>
        <taxon>Sphingomonadales</taxon>
        <taxon>Sphingomonadaceae</taxon>
        <taxon>Stakelama</taxon>
    </lineage>
</organism>
<evidence type="ECO:0000313" key="3">
    <source>
        <dbReference type="Proteomes" id="UP000554342"/>
    </source>
</evidence>
<reference evidence="2 3" key="1">
    <citation type="submission" date="2020-08" db="EMBL/GenBank/DDBJ databases">
        <title>Genomic Encyclopedia of Type Strains, Phase IV (KMG-IV): sequencing the most valuable type-strain genomes for metagenomic binning, comparative biology and taxonomic classification.</title>
        <authorList>
            <person name="Goeker M."/>
        </authorList>
    </citation>
    <scope>NUCLEOTIDE SEQUENCE [LARGE SCALE GENOMIC DNA]</scope>
    <source>
        <strain evidence="2 3">DSM 27203</strain>
    </source>
</reference>
<keyword evidence="1" id="KW-0812">Transmembrane</keyword>
<comment type="caution">
    <text evidence="2">The sequence shown here is derived from an EMBL/GenBank/DDBJ whole genome shotgun (WGS) entry which is preliminary data.</text>
</comment>
<gene>
    <name evidence="2" type="ORF">FHR23_001541</name>
</gene>
<keyword evidence="1" id="KW-1133">Transmembrane helix</keyword>
<dbReference type="InterPro" id="IPR021830">
    <property type="entry name" value="DUF3422"/>
</dbReference>
<evidence type="ECO:0000313" key="2">
    <source>
        <dbReference type="EMBL" id="MBB5718618.1"/>
    </source>
</evidence>
<feature type="transmembrane region" description="Helical" evidence="1">
    <location>
        <begin position="350"/>
        <end position="371"/>
    </location>
</feature>
<keyword evidence="3" id="KW-1185">Reference proteome</keyword>
<keyword evidence="1" id="KW-0472">Membrane</keyword>
<dbReference type="AlphaFoldDB" id="A0A840YY72"/>
<protein>
    <submittedName>
        <fullName evidence="2">Putative membrane-anchored protein</fullName>
    </submittedName>
</protein>